<dbReference type="PANTHER" id="PTHR21346:SF10">
    <property type="entry name" value="TRANSMEMBRANE PROTEIN"/>
    <property type="match status" value="1"/>
</dbReference>
<dbReference type="PANTHER" id="PTHR21346">
    <property type="entry name" value="FUN14 DOMAIN CONTAINING"/>
    <property type="match status" value="1"/>
</dbReference>
<evidence type="ECO:0000256" key="2">
    <source>
        <dbReference type="ARBA" id="ARBA00009160"/>
    </source>
</evidence>
<dbReference type="GO" id="GO:0016020">
    <property type="term" value="C:membrane"/>
    <property type="evidence" value="ECO:0007669"/>
    <property type="project" value="UniProtKB-SubCell"/>
</dbReference>
<dbReference type="Proteomes" id="UP000297245">
    <property type="component" value="Unassembled WGS sequence"/>
</dbReference>
<dbReference type="OrthoDB" id="163794at2759"/>
<evidence type="ECO:0000256" key="7">
    <source>
        <dbReference type="SAM" id="Phobius"/>
    </source>
</evidence>
<evidence type="ECO:0000256" key="1">
    <source>
        <dbReference type="ARBA" id="ARBA00004370"/>
    </source>
</evidence>
<keyword evidence="9" id="KW-1185">Reference proteome</keyword>
<sequence length="217" mass="23423">MVSTMSFLSLISRQVNGHQLSTLKHGKPFNQFLYKCRSYSSLTPGTIVSRNRQSGRVLVKGLGIAGVGLGLSLSLRPSIRCEPTPSATSPGPTPSKGQPDEIPPPPESTVSLYELSFGSVAGICAGVFIKKGLKTVAFFLGGVFVLLQYLGSYSVIRVDWAAIGRRFEKLFYTTDATGQRKAPTVHTAWSWLVDFLVADFQPRASFLAGLILGLRIG</sequence>
<reference evidence="8 9" key="1">
    <citation type="journal article" date="2019" name="Nat. Ecol. Evol.">
        <title>Megaphylogeny resolves global patterns of mushroom evolution.</title>
        <authorList>
            <person name="Varga T."/>
            <person name="Krizsan K."/>
            <person name="Foldi C."/>
            <person name="Dima B."/>
            <person name="Sanchez-Garcia M."/>
            <person name="Sanchez-Ramirez S."/>
            <person name="Szollosi G.J."/>
            <person name="Szarkandi J.G."/>
            <person name="Papp V."/>
            <person name="Albert L."/>
            <person name="Andreopoulos W."/>
            <person name="Angelini C."/>
            <person name="Antonin V."/>
            <person name="Barry K.W."/>
            <person name="Bougher N.L."/>
            <person name="Buchanan P."/>
            <person name="Buyck B."/>
            <person name="Bense V."/>
            <person name="Catcheside P."/>
            <person name="Chovatia M."/>
            <person name="Cooper J."/>
            <person name="Damon W."/>
            <person name="Desjardin D."/>
            <person name="Finy P."/>
            <person name="Geml J."/>
            <person name="Haridas S."/>
            <person name="Hughes K."/>
            <person name="Justo A."/>
            <person name="Karasinski D."/>
            <person name="Kautmanova I."/>
            <person name="Kiss B."/>
            <person name="Kocsube S."/>
            <person name="Kotiranta H."/>
            <person name="LaButti K.M."/>
            <person name="Lechner B.E."/>
            <person name="Liimatainen K."/>
            <person name="Lipzen A."/>
            <person name="Lukacs Z."/>
            <person name="Mihaltcheva S."/>
            <person name="Morgado L.N."/>
            <person name="Niskanen T."/>
            <person name="Noordeloos M.E."/>
            <person name="Ohm R.A."/>
            <person name="Ortiz-Santana B."/>
            <person name="Ovrebo C."/>
            <person name="Racz N."/>
            <person name="Riley R."/>
            <person name="Savchenko A."/>
            <person name="Shiryaev A."/>
            <person name="Soop K."/>
            <person name="Spirin V."/>
            <person name="Szebenyi C."/>
            <person name="Tomsovsky M."/>
            <person name="Tulloss R.E."/>
            <person name="Uehling J."/>
            <person name="Grigoriev I.V."/>
            <person name="Vagvolgyi C."/>
            <person name="Papp T."/>
            <person name="Martin F.M."/>
            <person name="Miettinen O."/>
            <person name="Hibbett D.S."/>
            <person name="Nagy L.G."/>
        </authorList>
    </citation>
    <scope>NUCLEOTIDE SEQUENCE [LARGE SCALE GENOMIC DNA]</scope>
    <source>
        <strain evidence="8 9">CBS 962.96</strain>
    </source>
</reference>
<name>A0A4S8LRT6_DENBC</name>
<evidence type="ECO:0000313" key="8">
    <source>
        <dbReference type="EMBL" id="THU92209.1"/>
    </source>
</evidence>
<feature type="transmembrane region" description="Helical" evidence="7">
    <location>
        <begin position="136"/>
        <end position="156"/>
    </location>
</feature>
<protein>
    <recommendedName>
        <fullName evidence="10">FUN14-domain-containing protein</fullName>
    </recommendedName>
</protein>
<evidence type="ECO:0008006" key="10">
    <source>
        <dbReference type="Google" id="ProtNLM"/>
    </source>
</evidence>
<comment type="subcellular location">
    <subcellularLocation>
        <location evidence="1">Membrane</location>
    </subcellularLocation>
</comment>
<feature type="region of interest" description="Disordered" evidence="6">
    <location>
        <begin position="82"/>
        <end position="105"/>
    </location>
</feature>
<dbReference type="EMBL" id="ML179286">
    <property type="protein sequence ID" value="THU92209.1"/>
    <property type="molecule type" value="Genomic_DNA"/>
</dbReference>
<dbReference type="InterPro" id="IPR007014">
    <property type="entry name" value="FUN14"/>
</dbReference>
<evidence type="ECO:0000256" key="3">
    <source>
        <dbReference type="ARBA" id="ARBA00022692"/>
    </source>
</evidence>
<keyword evidence="3 7" id="KW-0812">Transmembrane</keyword>
<dbReference type="AlphaFoldDB" id="A0A4S8LRT6"/>
<evidence type="ECO:0000256" key="5">
    <source>
        <dbReference type="ARBA" id="ARBA00023136"/>
    </source>
</evidence>
<dbReference type="Pfam" id="PF04930">
    <property type="entry name" value="FUN14"/>
    <property type="match status" value="1"/>
</dbReference>
<keyword evidence="5 7" id="KW-0472">Membrane</keyword>
<accession>A0A4S8LRT6</accession>
<evidence type="ECO:0000256" key="4">
    <source>
        <dbReference type="ARBA" id="ARBA00022989"/>
    </source>
</evidence>
<evidence type="ECO:0000256" key="6">
    <source>
        <dbReference type="SAM" id="MobiDB-lite"/>
    </source>
</evidence>
<gene>
    <name evidence="8" type="ORF">K435DRAFT_216311</name>
</gene>
<organism evidence="8 9">
    <name type="scientific">Dendrothele bispora (strain CBS 962.96)</name>
    <dbReference type="NCBI Taxonomy" id="1314807"/>
    <lineage>
        <taxon>Eukaryota</taxon>
        <taxon>Fungi</taxon>
        <taxon>Dikarya</taxon>
        <taxon>Basidiomycota</taxon>
        <taxon>Agaricomycotina</taxon>
        <taxon>Agaricomycetes</taxon>
        <taxon>Agaricomycetidae</taxon>
        <taxon>Agaricales</taxon>
        <taxon>Agaricales incertae sedis</taxon>
        <taxon>Dendrothele</taxon>
    </lineage>
</organism>
<comment type="similarity">
    <text evidence="2">Belongs to the FUN14 family.</text>
</comment>
<proteinExistence type="inferred from homology"/>
<evidence type="ECO:0000313" key="9">
    <source>
        <dbReference type="Proteomes" id="UP000297245"/>
    </source>
</evidence>
<keyword evidence="4 7" id="KW-1133">Transmembrane helix</keyword>